<gene>
    <name evidence="3" type="ORF">RHTO0S_06e09472g</name>
</gene>
<organism evidence="3">
    <name type="scientific">Rhodotorula toruloides</name>
    <name type="common">Yeast</name>
    <name type="synonym">Rhodosporidium toruloides</name>
    <dbReference type="NCBI Taxonomy" id="5286"/>
    <lineage>
        <taxon>Eukaryota</taxon>
        <taxon>Fungi</taxon>
        <taxon>Dikarya</taxon>
        <taxon>Basidiomycota</taxon>
        <taxon>Pucciniomycotina</taxon>
        <taxon>Microbotryomycetes</taxon>
        <taxon>Sporidiobolales</taxon>
        <taxon>Sporidiobolaceae</taxon>
        <taxon>Rhodotorula</taxon>
    </lineage>
</organism>
<dbReference type="PANTHER" id="PTHR21310:SF58">
    <property type="entry name" value="AMINOGLYCOSIDE PHOSPHOTRANSFERASE DOMAIN-CONTAINING PROTEIN"/>
    <property type="match status" value="1"/>
</dbReference>
<dbReference type="PANTHER" id="PTHR21310">
    <property type="entry name" value="AMINOGLYCOSIDE PHOSPHOTRANSFERASE-RELATED-RELATED"/>
    <property type="match status" value="1"/>
</dbReference>
<dbReference type="EMBL" id="LK052941">
    <property type="protein sequence ID" value="CDR42073.1"/>
    <property type="molecule type" value="Genomic_DNA"/>
</dbReference>
<feature type="chain" id="PRO_5001593987" evidence="1">
    <location>
        <begin position="19"/>
        <end position="358"/>
    </location>
</feature>
<sequence length="358" mass="39142">MLAEILIALPWLVKTTLIERDTASCPHGSSSPSASSSSPKSTLPSCSCTRPRLLDHNTLSIVECELVSPDQLLSIEGATHLVALPSPAHVRARGTIIGGCDSDLVWAVDYRGNAMVVKGGPGITRSEADMAAYVDSRTAVPVPQVYGAVQESDSTFLYFERIVGEPLDQAWPRIARAGYASVCEQLRELLDELHSLEAPPGTIAGSLDGSNTFAFTFRQRNKEPRAFGNLTSTAEIVNHARQRYLAMPGNTVDRWAALESRVDRSAPLVAVHGDLHPGNILVSVHDARVVRIVGLVDWENGGFYPEWVERFAIVNRVVNSSSRHLYPLLRTVFGLSEPFPATKADYEWVRVLCKAVRM</sequence>
<feature type="domain" description="Aminoglycoside phosphotransferase" evidence="2">
    <location>
        <begin position="113"/>
        <end position="305"/>
    </location>
</feature>
<evidence type="ECO:0000259" key="2">
    <source>
        <dbReference type="Pfam" id="PF01636"/>
    </source>
</evidence>
<evidence type="ECO:0000256" key="1">
    <source>
        <dbReference type="SAM" id="SignalP"/>
    </source>
</evidence>
<name>A0A061B4Z0_RHOTO</name>
<dbReference type="Pfam" id="PF01636">
    <property type="entry name" value="APH"/>
    <property type="match status" value="1"/>
</dbReference>
<dbReference type="AlphaFoldDB" id="A0A061B4Z0"/>
<reference evidence="3" key="1">
    <citation type="journal article" date="2014" name="Genome Announc.">
        <title>Draft genome sequence of Rhodosporidium toruloides CECT1137, an oleaginous yeast of biotechnological interest.</title>
        <authorList>
            <person name="Morin N."/>
            <person name="Calcas X."/>
            <person name="Devillers H."/>
            <person name="Durrens P."/>
            <person name="Sherman D.J."/>
            <person name="Nicaud J.-M."/>
            <person name="Neuveglise C."/>
        </authorList>
    </citation>
    <scope>NUCLEOTIDE SEQUENCE</scope>
    <source>
        <strain evidence="3">CECT1137</strain>
    </source>
</reference>
<dbReference type="InterPro" id="IPR002575">
    <property type="entry name" value="Aminoglycoside_PTrfase"/>
</dbReference>
<dbReference type="InterPro" id="IPR011009">
    <property type="entry name" value="Kinase-like_dom_sf"/>
</dbReference>
<proteinExistence type="predicted"/>
<dbReference type="OrthoDB" id="5598852at2759"/>
<dbReference type="CDD" id="cd05120">
    <property type="entry name" value="APH_ChoK_like"/>
    <property type="match status" value="1"/>
</dbReference>
<dbReference type="SUPFAM" id="SSF56112">
    <property type="entry name" value="Protein kinase-like (PK-like)"/>
    <property type="match status" value="1"/>
</dbReference>
<protein>
    <submittedName>
        <fullName evidence="3">RHTO0S06e09472g1_1</fullName>
    </submittedName>
</protein>
<keyword evidence="1" id="KW-0732">Signal</keyword>
<feature type="signal peptide" evidence="1">
    <location>
        <begin position="1"/>
        <end position="18"/>
    </location>
</feature>
<evidence type="ECO:0000313" key="3">
    <source>
        <dbReference type="EMBL" id="CDR42073.1"/>
    </source>
</evidence>
<dbReference type="Gene3D" id="3.90.1200.10">
    <property type="match status" value="1"/>
</dbReference>
<accession>A0A061B4Z0</accession>
<dbReference type="InterPro" id="IPR051678">
    <property type="entry name" value="AGP_Transferase"/>
</dbReference>